<feature type="repeat" description="RCC1" evidence="7">
    <location>
        <begin position="1550"/>
        <end position="1605"/>
    </location>
</feature>
<dbReference type="EC" id="2.7.1.67" evidence="2"/>
<feature type="domain" description="RRM" evidence="11">
    <location>
        <begin position="109"/>
        <end position="200"/>
    </location>
</feature>
<protein>
    <recommendedName>
        <fullName evidence="2">1-phosphatidylinositol 4-kinase</fullName>
        <ecNumber evidence="2">2.7.1.67</ecNumber>
    </recommendedName>
</protein>
<feature type="compositionally biased region" description="Polar residues" evidence="8">
    <location>
        <begin position="1004"/>
        <end position="1013"/>
    </location>
</feature>
<dbReference type="PROSITE" id="PS50012">
    <property type="entry name" value="RCC1_3"/>
    <property type="match status" value="4"/>
</dbReference>
<dbReference type="PROSITE" id="PS00916">
    <property type="entry name" value="PI3_4_KINASE_2"/>
    <property type="match status" value="1"/>
</dbReference>
<dbReference type="InterPro" id="IPR042236">
    <property type="entry name" value="PI3K_accessory_sf"/>
</dbReference>
<feature type="transmembrane region" description="Helical" evidence="9">
    <location>
        <begin position="348"/>
        <end position="365"/>
    </location>
</feature>
<evidence type="ECO:0000259" key="11">
    <source>
        <dbReference type="PROSITE" id="PS50102"/>
    </source>
</evidence>
<feature type="compositionally biased region" description="Basic and acidic residues" evidence="8">
    <location>
        <begin position="882"/>
        <end position="892"/>
    </location>
</feature>
<dbReference type="GO" id="GO:0046854">
    <property type="term" value="P:phosphatidylinositol phosphate biosynthetic process"/>
    <property type="evidence" value="ECO:0007669"/>
    <property type="project" value="InterPro"/>
</dbReference>
<feature type="compositionally biased region" description="Polar residues" evidence="8">
    <location>
        <begin position="956"/>
        <end position="971"/>
    </location>
</feature>
<keyword evidence="6" id="KW-0694">RNA-binding</keyword>
<dbReference type="InterPro" id="IPR009091">
    <property type="entry name" value="RCC1/BLIP-II"/>
</dbReference>
<evidence type="ECO:0000256" key="9">
    <source>
        <dbReference type="SAM" id="Phobius"/>
    </source>
</evidence>
<name>A0AAD9GXX4_9STRA</name>
<keyword evidence="5" id="KW-0418">Kinase</keyword>
<dbReference type="InterPro" id="IPR057754">
    <property type="entry name" value="PI4-kinase_beta/PIK1_cat"/>
</dbReference>
<keyword evidence="14" id="KW-1185">Reference proteome</keyword>
<dbReference type="SUPFAM" id="SSF54928">
    <property type="entry name" value="RNA-binding domain, RBD"/>
    <property type="match status" value="1"/>
</dbReference>
<dbReference type="PROSITE" id="PS50096">
    <property type="entry name" value="IQ"/>
    <property type="match status" value="4"/>
</dbReference>
<evidence type="ECO:0000259" key="12">
    <source>
        <dbReference type="PROSITE" id="PS50290"/>
    </source>
</evidence>
<evidence type="ECO:0000259" key="10">
    <source>
        <dbReference type="PROSITE" id="PS50020"/>
    </source>
</evidence>
<feature type="region of interest" description="Disordered" evidence="8">
    <location>
        <begin position="198"/>
        <end position="251"/>
    </location>
</feature>
<dbReference type="CDD" id="cd05168">
    <property type="entry name" value="PI4Kc_III_beta"/>
    <property type="match status" value="1"/>
</dbReference>
<dbReference type="InterPro" id="IPR000403">
    <property type="entry name" value="PI3/4_kinase_cat_dom"/>
</dbReference>
<sequence length="2505" mass="283565">MNQAMSYRRGGDRDRYDGSSFSKYGGDRGRDRPRERDGYRRDGGRDRSRDRGRSDRDTSYRSEPRNDNSSSTRGRERDDEAVTEQDDAQPKSSGAWDPAKEALADPTWARIYISNLPTDVTSDELQEMFGAIGIVAREKQKRGYKDQWPFKIKIYTDADGKPKGDAVLTYEDSNAARTAPEFFNGGDMRGKTIKVELAGKPEPPVGGWHGGGGGGGGRRGGGGGYGRYGGRGGGDRDFRDRPDRRSRPVSVYGVKASRQTTAIIAARQFQTSVHVHLMLIEQTQAFFCRIRYPDHSLIPLAMGLFNVLALSVELSVLGWYFLAPLASPGGREILARDLQTPLQFRQSLALQALLSLLRLLFFVYIRRRNKRVPSTRCFVFVVSLVEVIGCSLGSLQPLLYLDGRRIDTFDKYRHVVWGGFYVAVLGVLSVGSTLLQLGYILQLNKSRGRLSDDKLLRDVMGETPRAKWRSKWATLGKQFTGRRKPKDPTFEAMVRLYAHQDGAVDRLGVSSDRDEDEFEFYLPQMCSFVLLGAFARSPQLCAMLLRKCSVSHVFAHKMLWYLQSYCLHNPAFSTEADYQRVQMLIEDVSERGMAPAMVVACPPSPVNLEHQSQQQLRAERGSEVSASAQEVEALLPGSQDDHYATFQVNNDLERGLATSPVAPKVSASSGVDPFELETAFLGSLANISSNLRAVAYDRRNDMLRVWLQDLEDQYLPSNSLYLPVGNSYHRLKHIHVDESFTFSTRERVPFFLCAEVVDYPSPQEERVKRRSNSVFNGRRFTLGLWDTASTPDLVTASSAAERTPLMSPDAAKLGFWSESRTPSSPTRLRSFSHHISNKIAQPTELLHGLIDSLVGKTPGGKNFDPKCEALLSKVDDDEYGEDTPKRFRDLPERSQSQPFFKSPGAFNKRSLTVDTSVGGLRPTLSAQTVPASIVPVTTDIDDIDSVSSVSGPWSPKSDTVLSPQSETSASSPHHLARFDSTDRFLQDLNERDSKLEEDEEAENSDPSSESRQQGGAEPPYVIFKERWSEKEHRIQATSPYGKLPGWRLLPVIVKSDDDLRQEQLALQLIHQFAKVFEEFKVPVFIRPYDVIAISATSGLVEAISDTISIDSLKRNDREFTTLLDFFTRHFGDPSTAEFRRARANFVSSMAGYAIVCYLLQIKDRHNGNILLDAEGHIIHIDFGFILSNNPGNMAFEQAPFKLTADFVELMGGPRSAHFRRFRSLCVRSFLVARKYRHRFVLLVEMMLHGNEHLPCFAGDPKGTVERLAARFQPDLDINSCEDFVHELIDASLDNWRTRWYDKYQRWIFKAAQRKLQPGWKPGRSKRRKQKAAAMIQRAYRSHLLRQAFQQSRQNVRFTFTSLRAFGHARSRQHWRNVNLRRLSREELRLLALTLNLPSTGKKVLLICRIQRWVDQHVLANDMAAQAAARALELRRKSQGSVYFCEAHPGADLVDIHPLRGHHITSIAAGSESDAVYALDGARGATWLCRTGGLASQVGLCSHIHRRDEFESTPRESHWLATPVFLHTLRAEHVERVYVARGHAMALAKAGEVFSWGDNAHGALGFAAESAAQVARNRATVVGALSNYQAVAAAVGGHHSVAVCDHVAGHDGVVFCWGSNSHGQLGIIPSNGSKPTGGASKSSPSTFPRPVVMHQVATLRSVSVRQVACGVLHSLALTSDGKVYSWGCSDGGRLGHGQVTRRSSDASEPSLVSGFLTNLISISIACGAWHSACIAAEPGLGAGRVFTWGTGIYGQLGMGKTQVTYEPQPVRLPPRELDDEVFATRLACGTHHSVALTVDNRIFSWGSTRAFNGVPTELRLPGGERFGRVASLACGRTFTVFNTVSRDAASYEWPEVPRLWRDKSVLIPRLDLSKIPTLPLCSSHPVPQFSDGSKTVKLSNQLPSPVRLEPFADRRAREEEERCETQCIDDIDIEAIVHPLCRLCWRCNGFQPSPLRLWMCRNCSHERQLHGLRRPGVPMGEYEAVRKLQCLFRARRARRVLQHAREQRYQRIFSIVHNEFFYYNLWQGKKSWARPVEISEEFEVPIRDPDASPRISPPLTSVEAAVKLQAVWRGLQARRLMLKMLRDWYEKHFDLEKERVYHIMKPVLHKKEQPTKLWEPPPLLRKRYDLGEPVEIQRLTRFANMAPAEAAQIIQHAYRCHRGREFMRRILRSRIKKLWDSTTGRYFYYNATTKESSWEKPRLLHDEEVGELGSKIDRHETGAGKERRRHGVKLRPEKFHNEEAAARTIQALYRRFATRKRLLELLSRRYRKIMDPVSSQAYYYDSVAGTSTWFKPAVLGAYDLEVFDDSSASSSGRRKSTLLPPSSFSLPVAAQLPRISERARLKRHKRKLQRLRQMSRDEAASRLQRMWRTRRAKEELRELLFDAYEKIFDPTTEHFYYYNHKTGVAKWEKPVLLVGDGREIKETKIIKRRRSHAVTELTEAKQILFTFMRCAAARLELHRLLRERIQKVFDPNSQQYYYFDKLTGQSSWKKPVTLKEYDLSPV</sequence>
<reference evidence="13" key="1">
    <citation type="submission" date="2023-08" db="EMBL/GenBank/DDBJ databases">
        <title>Reference Genome Resource for the Citrus Pathogen Phytophthora citrophthora.</title>
        <authorList>
            <person name="Moller H."/>
            <person name="Coetzee B."/>
            <person name="Rose L.J."/>
            <person name="Van Niekerk J.M."/>
        </authorList>
    </citation>
    <scope>NUCLEOTIDE SEQUENCE</scope>
    <source>
        <strain evidence="13">STE-U-9442</strain>
    </source>
</reference>
<evidence type="ECO:0000256" key="1">
    <source>
        <dbReference type="ARBA" id="ARBA00001686"/>
    </source>
</evidence>
<evidence type="ECO:0000256" key="6">
    <source>
        <dbReference type="PROSITE-ProRule" id="PRU00176"/>
    </source>
</evidence>
<dbReference type="Gene3D" id="2.20.70.10">
    <property type="match status" value="3"/>
</dbReference>
<feature type="region of interest" description="Disordered" evidence="8">
    <location>
        <begin position="1"/>
        <end position="99"/>
    </location>
</feature>
<dbReference type="InterPro" id="IPR058923">
    <property type="entry name" value="RCC1-like_dom"/>
</dbReference>
<gene>
    <name evidence="13" type="ORF">P3T76_003131</name>
</gene>
<evidence type="ECO:0000256" key="7">
    <source>
        <dbReference type="PROSITE-ProRule" id="PRU00235"/>
    </source>
</evidence>
<dbReference type="InterPro" id="IPR012677">
    <property type="entry name" value="Nucleotide-bd_a/b_plait_sf"/>
</dbReference>
<feature type="region of interest" description="Disordered" evidence="8">
    <location>
        <begin position="944"/>
        <end position="981"/>
    </location>
</feature>
<feature type="transmembrane region" description="Helical" evidence="9">
    <location>
        <begin position="377"/>
        <end position="400"/>
    </location>
</feature>
<dbReference type="GO" id="GO:0048015">
    <property type="term" value="P:phosphatidylinositol-mediated signaling"/>
    <property type="evidence" value="ECO:0007669"/>
    <property type="project" value="TreeGrafter"/>
</dbReference>
<evidence type="ECO:0000256" key="5">
    <source>
        <dbReference type="ARBA" id="ARBA00022777"/>
    </source>
</evidence>
<feature type="region of interest" description="Disordered" evidence="8">
    <location>
        <begin position="1626"/>
        <end position="1646"/>
    </location>
</feature>
<comment type="catalytic activity">
    <reaction evidence="1">
        <text>a 1,2-diacyl-sn-glycero-3-phospho-(1D-myo-inositol) + ATP = a 1,2-diacyl-sn-glycero-3-phospho-(1D-myo-inositol 4-phosphate) + ADP + H(+)</text>
        <dbReference type="Rhea" id="RHEA:19877"/>
        <dbReference type="ChEBI" id="CHEBI:15378"/>
        <dbReference type="ChEBI" id="CHEBI:30616"/>
        <dbReference type="ChEBI" id="CHEBI:57880"/>
        <dbReference type="ChEBI" id="CHEBI:58178"/>
        <dbReference type="ChEBI" id="CHEBI:456216"/>
        <dbReference type="EC" id="2.7.1.67"/>
    </reaction>
</comment>
<dbReference type="Gene3D" id="1.20.5.190">
    <property type="match status" value="1"/>
</dbReference>
<evidence type="ECO:0000313" key="14">
    <source>
        <dbReference type="Proteomes" id="UP001259832"/>
    </source>
</evidence>
<feature type="repeat" description="RCC1" evidence="7">
    <location>
        <begin position="1742"/>
        <end position="1798"/>
    </location>
</feature>
<dbReference type="EMBL" id="JASMQC010000004">
    <property type="protein sequence ID" value="KAK1946083.1"/>
    <property type="molecule type" value="Genomic_DNA"/>
</dbReference>
<dbReference type="SUPFAM" id="SSF50985">
    <property type="entry name" value="RCC1/BLIP-II"/>
    <property type="match status" value="1"/>
</dbReference>
<feature type="domain" description="PI3K/PI4K catalytic" evidence="12">
    <location>
        <begin position="1005"/>
        <end position="1296"/>
    </location>
</feature>
<dbReference type="Gene3D" id="1.25.40.70">
    <property type="entry name" value="Phosphatidylinositol 3-kinase, accessory domain (PIK)"/>
    <property type="match status" value="1"/>
</dbReference>
<evidence type="ECO:0000256" key="3">
    <source>
        <dbReference type="ARBA" id="ARBA00022679"/>
    </source>
</evidence>
<feature type="region of interest" description="Disordered" evidence="8">
    <location>
        <begin position="993"/>
        <end position="1019"/>
    </location>
</feature>
<dbReference type="InterPro" id="IPR011009">
    <property type="entry name" value="Kinase-like_dom_sf"/>
</dbReference>
<dbReference type="GO" id="GO:0005737">
    <property type="term" value="C:cytoplasm"/>
    <property type="evidence" value="ECO:0007669"/>
    <property type="project" value="TreeGrafter"/>
</dbReference>
<dbReference type="GO" id="GO:0016020">
    <property type="term" value="C:membrane"/>
    <property type="evidence" value="ECO:0007669"/>
    <property type="project" value="TreeGrafter"/>
</dbReference>
<keyword evidence="3" id="KW-0808">Transferase</keyword>
<feature type="domain" description="WW" evidence="10">
    <location>
        <begin position="2180"/>
        <end position="2202"/>
    </location>
</feature>
<dbReference type="CDD" id="cd00201">
    <property type="entry name" value="WW"/>
    <property type="match status" value="1"/>
</dbReference>
<dbReference type="PROSITE" id="PS00626">
    <property type="entry name" value="RCC1_2"/>
    <property type="match status" value="2"/>
</dbReference>
<keyword evidence="4" id="KW-0677">Repeat</keyword>
<comment type="caution">
    <text evidence="13">The sequence shown here is derived from an EMBL/GenBank/DDBJ whole genome shotgun (WGS) entry which is preliminary data.</text>
</comment>
<dbReference type="GO" id="GO:0004430">
    <property type="term" value="F:1-phosphatidylinositol 4-kinase activity"/>
    <property type="evidence" value="ECO:0007669"/>
    <property type="project" value="UniProtKB-EC"/>
</dbReference>
<evidence type="ECO:0000313" key="13">
    <source>
        <dbReference type="EMBL" id="KAK1946083.1"/>
    </source>
</evidence>
<proteinExistence type="predicted"/>
<dbReference type="InterPro" id="IPR036020">
    <property type="entry name" value="WW_dom_sf"/>
</dbReference>
<dbReference type="Gene3D" id="2.130.10.30">
    <property type="entry name" value="Regulator of chromosome condensation 1/beta-lactamase-inhibitor protein II"/>
    <property type="match status" value="2"/>
</dbReference>
<dbReference type="PROSITE" id="PS00915">
    <property type="entry name" value="PI3_4_KINASE_1"/>
    <property type="match status" value="1"/>
</dbReference>
<dbReference type="Gene3D" id="3.30.1010.10">
    <property type="entry name" value="Phosphatidylinositol 3-kinase Catalytic Subunit, Chain A, domain 4"/>
    <property type="match status" value="1"/>
</dbReference>
<dbReference type="GO" id="GO:0003723">
    <property type="term" value="F:RNA binding"/>
    <property type="evidence" value="ECO:0007669"/>
    <property type="project" value="UniProtKB-UniRule"/>
</dbReference>
<evidence type="ECO:0000256" key="8">
    <source>
        <dbReference type="SAM" id="MobiDB-lite"/>
    </source>
</evidence>
<dbReference type="InterPro" id="IPR018936">
    <property type="entry name" value="PI3/4_kinase_CS"/>
</dbReference>
<dbReference type="Proteomes" id="UP001259832">
    <property type="component" value="Unassembled WGS sequence"/>
</dbReference>
<feature type="compositionally biased region" description="Basic and acidic residues" evidence="8">
    <location>
        <begin position="25"/>
        <end position="66"/>
    </location>
</feature>
<feature type="transmembrane region" description="Helical" evidence="9">
    <location>
        <begin position="420"/>
        <end position="441"/>
    </location>
</feature>
<feature type="compositionally biased region" description="Polar residues" evidence="8">
    <location>
        <begin position="1629"/>
        <end position="1645"/>
    </location>
</feature>
<dbReference type="Gene3D" id="3.30.70.330">
    <property type="match status" value="1"/>
</dbReference>
<dbReference type="SUPFAM" id="SSF51045">
    <property type="entry name" value="WW domain"/>
    <property type="match status" value="1"/>
</dbReference>
<dbReference type="InterPro" id="IPR000408">
    <property type="entry name" value="Reg_chr_condens"/>
</dbReference>
<dbReference type="InterPro" id="IPR016024">
    <property type="entry name" value="ARM-type_fold"/>
</dbReference>
<evidence type="ECO:0000256" key="4">
    <source>
        <dbReference type="ARBA" id="ARBA00022737"/>
    </source>
</evidence>
<feature type="compositionally biased region" description="Gly residues" evidence="8">
    <location>
        <begin position="207"/>
        <end position="232"/>
    </location>
</feature>
<keyword evidence="9" id="KW-0812">Transmembrane</keyword>
<dbReference type="Pfam" id="PF00397">
    <property type="entry name" value="WW"/>
    <property type="match status" value="2"/>
</dbReference>
<feature type="domain" description="WW" evidence="10">
    <location>
        <begin position="2381"/>
        <end position="2415"/>
    </location>
</feature>
<dbReference type="SUPFAM" id="SSF56112">
    <property type="entry name" value="Protein kinase-like (PK-like)"/>
    <property type="match status" value="1"/>
</dbReference>
<dbReference type="InterPro" id="IPR001202">
    <property type="entry name" value="WW_dom"/>
</dbReference>
<dbReference type="SMART" id="SM00456">
    <property type="entry name" value="WW"/>
    <property type="match status" value="4"/>
</dbReference>
<feature type="repeat" description="RCC1" evidence="7">
    <location>
        <begin position="1680"/>
        <end position="1736"/>
    </location>
</feature>
<organism evidence="13 14">
    <name type="scientific">Phytophthora citrophthora</name>
    <dbReference type="NCBI Taxonomy" id="4793"/>
    <lineage>
        <taxon>Eukaryota</taxon>
        <taxon>Sar</taxon>
        <taxon>Stramenopiles</taxon>
        <taxon>Oomycota</taxon>
        <taxon>Peronosporomycetes</taxon>
        <taxon>Peronosporales</taxon>
        <taxon>Peronosporaceae</taxon>
        <taxon>Phytophthora</taxon>
    </lineage>
</organism>
<dbReference type="InterPro" id="IPR036940">
    <property type="entry name" value="PI3/4_kinase_cat_sf"/>
</dbReference>
<dbReference type="SMART" id="SM00015">
    <property type="entry name" value="IQ"/>
    <property type="match status" value="4"/>
</dbReference>
<feature type="region of interest" description="Disordered" evidence="8">
    <location>
        <begin position="877"/>
        <end position="906"/>
    </location>
</feature>
<dbReference type="PANTHER" id="PTHR10048">
    <property type="entry name" value="PHOSPHATIDYLINOSITOL KINASE"/>
    <property type="match status" value="1"/>
</dbReference>
<dbReference type="InterPro" id="IPR000048">
    <property type="entry name" value="IQ_motif_EF-hand-BS"/>
</dbReference>
<dbReference type="SMART" id="SM00146">
    <property type="entry name" value="PI3Kc"/>
    <property type="match status" value="1"/>
</dbReference>
<dbReference type="SMART" id="SM00360">
    <property type="entry name" value="RRM"/>
    <property type="match status" value="1"/>
</dbReference>
<dbReference type="PANTHER" id="PTHR10048:SF22">
    <property type="entry name" value="PHOSPHATIDYLINOSITOL 4-KINASE BETA"/>
    <property type="match status" value="1"/>
</dbReference>
<dbReference type="InterPro" id="IPR000504">
    <property type="entry name" value="RRM_dom"/>
</dbReference>
<evidence type="ECO:0000256" key="2">
    <source>
        <dbReference type="ARBA" id="ARBA00012169"/>
    </source>
</evidence>
<dbReference type="PROSITE" id="PS50020">
    <property type="entry name" value="WW_DOMAIN_2"/>
    <property type="match status" value="2"/>
</dbReference>
<dbReference type="InterPro" id="IPR015433">
    <property type="entry name" value="PI3/4_kinase"/>
</dbReference>
<dbReference type="InterPro" id="IPR035979">
    <property type="entry name" value="RBD_domain_sf"/>
</dbReference>
<keyword evidence="9" id="KW-0472">Membrane</keyword>
<dbReference type="Pfam" id="PF00454">
    <property type="entry name" value="PI3_PI4_kinase"/>
    <property type="match status" value="1"/>
</dbReference>
<dbReference type="FunFam" id="1.10.1070.11:FF:000016">
    <property type="entry name" value="PIK1p Phosphatidylinositol 4-kinase"/>
    <property type="match status" value="1"/>
</dbReference>
<feature type="repeat" description="RCC1" evidence="7">
    <location>
        <begin position="1611"/>
        <end position="1679"/>
    </location>
</feature>
<dbReference type="SUPFAM" id="SSF48371">
    <property type="entry name" value="ARM repeat"/>
    <property type="match status" value="1"/>
</dbReference>
<feature type="compositionally biased region" description="Basic and acidic residues" evidence="8">
    <location>
        <begin position="233"/>
        <end position="246"/>
    </location>
</feature>
<dbReference type="PROSITE" id="PS50102">
    <property type="entry name" value="RRM"/>
    <property type="match status" value="1"/>
</dbReference>
<dbReference type="Gene3D" id="1.10.1070.11">
    <property type="entry name" value="Phosphatidylinositol 3-/4-kinase, catalytic domain"/>
    <property type="match status" value="1"/>
</dbReference>
<dbReference type="PRINTS" id="PR00633">
    <property type="entry name" value="RCCNDNSATION"/>
</dbReference>
<dbReference type="PROSITE" id="PS50290">
    <property type="entry name" value="PI3_4_KINASE_3"/>
    <property type="match status" value="1"/>
</dbReference>
<keyword evidence="9" id="KW-1133">Transmembrane helix</keyword>
<accession>A0AAD9GXX4</accession>
<dbReference type="Pfam" id="PF25390">
    <property type="entry name" value="WD40_RLD"/>
    <property type="match status" value="1"/>
</dbReference>
<dbReference type="CDD" id="cd12280">
    <property type="entry name" value="RRM_FET"/>
    <property type="match status" value="1"/>
</dbReference>
<feature type="transmembrane region" description="Helical" evidence="9">
    <location>
        <begin position="297"/>
        <end position="322"/>
    </location>
</feature>